<dbReference type="PANTHER" id="PTHR40465">
    <property type="entry name" value="CHROMOSOME 1, WHOLE GENOME SHOTGUN SEQUENCE"/>
    <property type="match status" value="1"/>
</dbReference>
<evidence type="ECO:0000313" key="3">
    <source>
        <dbReference type="EMBL" id="PBK82332.1"/>
    </source>
</evidence>
<evidence type="ECO:0000256" key="1">
    <source>
        <dbReference type="SAM" id="Phobius"/>
    </source>
</evidence>
<keyword evidence="1" id="KW-0812">Transmembrane</keyword>
<reference evidence="4" key="1">
    <citation type="journal article" date="2017" name="Nat. Ecol. Evol.">
        <title>Genome expansion and lineage-specific genetic innovations in the forest pathogenic fungi Armillaria.</title>
        <authorList>
            <person name="Sipos G."/>
            <person name="Prasanna A.N."/>
            <person name="Walter M.C."/>
            <person name="O'Connor E."/>
            <person name="Balint B."/>
            <person name="Krizsan K."/>
            <person name="Kiss B."/>
            <person name="Hess J."/>
            <person name="Varga T."/>
            <person name="Slot J."/>
            <person name="Riley R."/>
            <person name="Boka B."/>
            <person name="Rigling D."/>
            <person name="Barry K."/>
            <person name="Lee J."/>
            <person name="Mihaltcheva S."/>
            <person name="LaButti K."/>
            <person name="Lipzen A."/>
            <person name="Waldron R."/>
            <person name="Moloney N.M."/>
            <person name="Sperisen C."/>
            <person name="Kredics L."/>
            <person name="Vagvoelgyi C."/>
            <person name="Patrignani A."/>
            <person name="Fitzpatrick D."/>
            <person name="Nagy I."/>
            <person name="Doyle S."/>
            <person name="Anderson J.B."/>
            <person name="Grigoriev I.V."/>
            <person name="Gueldener U."/>
            <person name="Muensterkoetter M."/>
            <person name="Nagy L.G."/>
        </authorList>
    </citation>
    <scope>NUCLEOTIDE SEQUENCE [LARGE SCALE GENOMIC DNA]</scope>
    <source>
        <strain evidence="4">Ar21-2</strain>
    </source>
</reference>
<sequence length="335" mass="37288">MQPVPTGYPIAELSGPIIVGCLLNWGLFGTLSVQLYLYYLAFPNDRRFTKYLVYGIYVIEFVQAMLVARDMFVTFGYGFGDMDALTAKHLYWFTVPIMSAIAAGIGQVFYAYRIFILSKSRIISIFIICVSFTGSVAAVIFGIYTFQAGYLTEMHTRKMQITSVIACGATALCDILIAICMTYYASSFSLSHTTNFRRTRMLVTKIIRLTIETGSITALAALLDAVLFIVVPYQTSHLVTGLLVPKLYANSIYMVLNSRFQIIGGRDTYKSSTDMSITTTMIRDIISQSAEETRPADGTQGQVPVVVISREVFNDNHEMGQMNDKPRDACMNLLA</sequence>
<dbReference type="OrthoDB" id="2536347at2759"/>
<feature type="transmembrane region" description="Helical" evidence="1">
    <location>
        <begin position="237"/>
        <end position="256"/>
    </location>
</feature>
<name>A0A2H3CT22_ARMGA</name>
<feature type="transmembrane region" description="Helical" evidence="1">
    <location>
        <begin position="161"/>
        <end position="185"/>
    </location>
</feature>
<keyword evidence="4" id="KW-1185">Reference proteome</keyword>
<dbReference type="PANTHER" id="PTHR40465:SF1">
    <property type="entry name" value="DUF6534 DOMAIN-CONTAINING PROTEIN"/>
    <property type="match status" value="1"/>
</dbReference>
<keyword evidence="1" id="KW-0472">Membrane</keyword>
<keyword evidence="1" id="KW-1133">Transmembrane helix</keyword>
<proteinExistence type="predicted"/>
<dbReference type="Pfam" id="PF20152">
    <property type="entry name" value="DUF6534"/>
    <property type="match status" value="1"/>
</dbReference>
<gene>
    <name evidence="3" type="ORF">ARMGADRAFT_1090389</name>
</gene>
<feature type="transmembrane region" description="Helical" evidence="1">
    <location>
        <begin position="17"/>
        <end position="39"/>
    </location>
</feature>
<dbReference type="AlphaFoldDB" id="A0A2H3CT22"/>
<dbReference type="EMBL" id="KZ293718">
    <property type="protein sequence ID" value="PBK82332.1"/>
    <property type="molecule type" value="Genomic_DNA"/>
</dbReference>
<organism evidence="3 4">
    <name type="scientific">Armillaria gallica</name>
    <name type="common">Bulbous honey fungus</name>
    <name type="synonym">Armillaria bulbosa</name>
    <dbReference type="NCBI Taxonomy" id="47427"/>
    <lineage>
        <taxon>Eukaryota</taxon>
        <taxon>Fungi</taxon>
        <taxon>Dikarya</taxon>
        <taxon>Basidiomycota</taxon>
        <taxon>Agaricomycotina</taxon>
        <taxon>Agaricomycetes</taxon>
        <taxon>Agaricomycetidae</taxon>
        <taxon>Agaricales</taxon>
        <taxon>Marasmiineae</taxon>
        <taxon>Physalacriaceae</taxon>
        <taxon>Armillaria</taxon>
    </lineage>
</organism>
<evidence type="ECO:0000313" key="4">
    <source>
        <dbReference type="Proteomes" id="UP000217790"/>
    </source>
</evidence>
<feature type="domain" description="DUF6534" evidence="2">
    <location>
        <begin position="171"/>
        <end position="259"/>
    </location>
</feature>
<feature type="transmembrane region" description="Helical" evidence="1">
    <location>
        <begin position="51"/>
        <end position="69"/>
    </location>
</feature>
<protein>
    <recommendedName>
        <fullName evidence="2">DUF6534 domain-containing protein</fullName>
    </recommendedName>
</protein>
<dbReference type="InterPro" id="IPR045339">
    <property type="entry name" value="DUF6534"/>
</dbReference>
<feature type="transmembrane region" description="Helical" evidence="1">
    <location>
        <begin position="89"/>
        <end position="110"/>
    </location>
</feature>
<dbReference type="InParanoid" id="A0A2H3CT22"/>
<accession>A0A2H3CT22</accession>
<feature type="transmembrane region" description="Helical" evidence="1">
    <location>
        <begin position="122"/>
        <end position="146"/>
    </location>
</feature>
<evidence type="ECO:0000259" key="2">
    <source>
        <dbReference type="Pfam" id="PF20152"/>
    </source>
</evidence>
<dbReference type="Proteomes" id="UP000217790">
    <property type="component" value="Unassembled WGS sequence"/>
</dbReference>
<feature type="transmembrane region" description="Helical" evidence="1">
    <location>
        <begin position="206"/>
        <end position="231"/>
    </location>
</feature>